<dbReference type="InterPro" id="IPR014716">
    <property type="entry name" value="Fibrinogen_a/b/g_C_1"/>
</dbReference>
<gene>
    <name evidence="3" type="ORF">BSL78_12175</name>
</gene>
<evidence type="ECO:0000313" key="3">
    <source>
        <dbReference type="EMBL" id="PIK50958.1"/>
    </source>
</evidence>
<dbReference type="OrthoDB" id="7841679at2759"/>
<dbReference type="AlphaFoldDB" id="A0A2G8KSI4"/>
<keyword evidence="4" id="KW-1185">Reference proteome</keyword>
<dbReference type="PROSITE" id="PS00514">
    <property type="entry name" value="FIBRINOGEN_C_1"/>
    <property type="match status" value="1"/>
</dbReference>
<feature type="non-terminal residue" evidence="3">
    <location>
        <position position="1"/>
    </location>
</feature>
<dbReference type="Pfam" id="PF00147">
    <property type="entry name" value="Fibrinogen_C"/>
    <property type="match status" value="1"/>
</dbReference>
<proteinExistence type="predicted"/>
<dbReference type="InterPro" id="IPR002181">
    <property type="entry name" value="Fibrinogen_a/b/g_C_dom"/>
</dbReference>
<dbReference type="InterPro" id="IPR050373">
    <property type="entry name" value="Fibrinogen_C-term_domain"/>
</dbReference>
<dbReference type="InterPro" id="IPR036056">
    <property type="entry name" value="Fibrinogen-like_C"/>
</dbReference>
<dbReference type="PROSITE" id="PS51406">
    <property type="entry name" value="FIBRINOGEN_C_2"/>
    <property type="match status" value="1"/>
</dbReference>
<dbReference type="SUPFAM" id="SSF56496">
    <property type="entry name" value="Fibrinogen C-terminal domain-like"/>
    <property type="match status" value="1"/>
</dbReference>
<reference evidence="3 4" key="1">
    <citation type="journal article" date="2017" name="PLoS Biol.">
        <title>The sea cucumber genome provides insights into morphological evolution and visceral regeneration.</title>
        <authorList>
            <person name="Zhang X."/>
            <person name="Sun L."/>
            <person name="Yuan J."/>
            <person name="Sun Y."/>
            <person name="Gao Y."/>
            <person name="Zhang L."/>
            <person name="Li S."/>
            <person name="Dai H."/>
            <person name="Hamel J.F."/>
            <person name="Liu C."/>
            <person name="Yu Y."/>
            <person name="Liu S."/>
            <person name="Lin W."/>
            <person name="Guo K."/>
            <person name="Jin S."/>
            <person name="Xu P."/>
            <person name="Storey K.B."/>
            <person name="Huan P."/>
            <person name="Zhang T."/>
            <person name="Zhou Y."/>
            <person name="Zhang J."/>
            <person name="Lin C."/>
            <person name="Li X."/>
            <person name="Xing L."/>
            <person name="Huo D."/>
            <person name="Sun M."/>
            <person name="Wang L."/>
            <person name="Mercier A."/>
            <person name="Li F."/>
            <person name="Yang H."/>
            <person name="Xiang J."/>
        </authorList>
    </citation>
    <scope>NUCLEOTIDE SEQUENCE [LARGE SCALE GENOMIC DNA]</scope>
    <source>
        <strain evidence="3">Shaxun</strain>
        <tissue evidence="3">Muscle</tissue>
    </source>
</reference>
<name>A0A2G8KSI4_STIJA</name>
<accession>A0A2G8KSI4</accession>
<keyword evidence="1" id="KW-1015">Disulfide bond</keyword>
<dbReference type="EMBL" id="MRZV01000397">
    <property type="protein sequence ID" value="PIK50958.1"/>
    <property type="molecule type" value="Genomic_DNA"/>
</dbReference>
<feature type="domain" description="Fibrinogen C-terminal" evidence="2">
    <location>
        <begin position="1"/>
        <end position="88"/>
    </location>
</feature>
<sequence length="88" mass="9649">IEGGASGGHALSNHRNCSFSTFNKDNDESGSTHCAVESHGAWWYKSCATSNLNGDYMTADDAASSIHWHELPVGLYNIKYTEMKIRPV</sequence>
<comment type="caution">
    <text evidence="3">The sequence shown here is derived from an EMBL/GenBank/DDBJ whole genome shotgun (WGS) entry which is preliminary data.</text>
</comment>
<evidence type="ECO:0000313" key="4">
    <source>
        <dbReference type="Proteomes" id="UP000230750"/>
    </source>
</evidence>
<dbReference type="GO" id="GO:0005615">
    <property type="term" value="C:extracellular space"/>
    <property type="evidence" value="ECO:0007669"/>
    <property type="project" value="TreeGrafter"/>
</dbReference>
<protein>
    <submittedName>
        <fullName evidence="3">Putative angiopoietin-related protein 2-like</fullName>
    </submittedName>
</protein>
<dbReference type="Gene3D" id="3.90.215.10">
    <property type="entry name" value="Gamma Fibrinogen, chain A, domain 1"/>
    <property type="match status" value="1"/>
</dbReference>
<dbReference type="InterPro" id="IPR020837">
    <property type="entry name" value="Fibrinogen_CS"/>
</dbReference>
<organism evidence="3 4">
    <name type="scientific">Stichopus japonicus</name>
    <name type="common">Sea cucumber</name>
    <dbReference type="NCBI Taxonomy" id="307972"/>
    <lineage>
        <taxon>Eukaryota</taxon>
        <taxon>Metazoa</taxon>
        <taxon>Echinodermata</taxon>
        <taxon>Eleutherozoa</taxon>
        <taxon>Echinozoa</taxon>
        <taxon>Holothuroidea</taxon>
        <taxon>Aspidochirotacea</taxon>
        <taxon>Aspidochirotida</taxon>
        <taxon>Stichopodidae</taxon>
        <taxon>Apostichopus</taxon>
    </lineage>
</organism>
<evidence type="ECO:0000256" key="1">
    <source>
        <dbReference type="ARBA" id="ARBA00023157"/>
    </source>
</evidence>
<dbReference type="Proteomes" id="UP000230750">
    <property type="component" value="Unassembled WGS sequence"/>
</dbReference>
<dbReference type="PANTHER" id="PTHR19143">
    <property type="entry name" value="FIBRINOGEN/TENASCIN/ANGIOPOEITIN"/>
    <property type="match status" value="1"/>
</dbReference>
<evidence type="ECO:0000259" key="2">
    <source>
        <dbReference type="PROSITE" id="PS51406"/>
    </source>
</evidence>